<feature type="compositionally biased region" description="Pro residues" evidence="2">
    <location>
        <begin position="657"/>
        <end position="668"/>
    </location>
</feature>
<accession>A0A1I6TZC0</accession>
<dbReference type="AlphaFoldDB" id="A0A1I6TZC0"/>
<dbReference type="SUPFAM" id="SSF48452">
    <property type="entry name" value="TPR-like"/>
    <property type="match status" value="1"/>
</dbReference>
<feature type="compositionally biased region" description="Basic and acidic residues" evidence="2">
    <location>
        <begin position="824"/>
        <end position="857"/>
    </location>
</feature>
<feature type="compositionally biased region" description="Acidic residues" evidence="2">
    <location>
        <begin position="603"/>
        <end position="618"/>
    </location>
</feature>
<feature type="compositionally biased region" description="Basic and acidic residues" evidence="2">
    <location>
        <begin position="446"/>
        <end position="466"/>
    </location>
</feature>
<feature type="compositionally biased region" description="Basic and acidic residues" evidence="2">
    <location>
        <begin position="477"/>
        <end position="487"/>
    </location>
</feature>
<dbReference type="Gene3D" id="1.25.40.10">
    <property type="entry name" value="Tetratricopeptide repeat domain"/>
    <property type="match status" value="1"/>
</dbReference>
<keyword evidence="4" id="KW-1185">Reference proteome</keyword>
<reference evidence="4" key="1">
    <citation type="submission" date="2016-10" db="EMBL/GenBank/DDBJ databases">
        <authorList>
            <person name="Varghese N."/>
            <person name="Submissions S."/>
        </authorList>
    </citation>
    <scope>NUCLEOTIDE SEQUENCE [LARGE SCALE GENOMIC DNA]</scope>
    <source>
        <strain evidence="4">DSM 44771</strain>
    </source>
</reference>
<evidence type="ECO:0000256" key="2">
    <source>
        <dbReference type="SAM" id="MobiDB-lite"/>
    </source>
</evidence>
<organism evidence="3 4">
    <name type="scientific">Saccharopolyspora flava</name>
    <dbReference type="NCBI Taxonomy" id="95161"/>
    <lineage>
        <taxon>Bacteria</taxon>
        <taxon>Bacillati</taxon>
        <taxon>Actinomycetota</taxon>
        <taxon>Actinomycetes</taxon>
        <taxon>Pseudonocardiales</taxon>
        <taxon>Pseudonocardiaceae</taxon>
        <taxon>Saccharopolyspora</taxon>
    </lineage>
</organism>
<name>A0A1I6TZC0_9PSEU</name>
<protein>
    <submittedName>
        <fullName evidence="3">Uncharacterized protein</fullName>
    </submittedName>
</protein>
<feature type="coiled-coil region" evidence="1">
    <location>
        <begin position="300"/>
        <end position="327"/>
    </location>
</feature>
<feature type="compositionally biased region" description="Basic and acidic residues" evidence="2">
    <location>
        <begin position="575"/>
        <end position="585"/>
    </location>
</feature>
<evidence type="ECO:0000313" key="3">
    <source>
        <dbReference type="EMBL" id="SFS94494.1"/>
    </source>
</evidence>
<feature type="compositionally biased region" description="Low complexity" evidence="2">
    <location>
        <begin position="503"/>
        <end position="527"/>
    </location>
</feature>
<keyword evidence="1" id="KW-0175">Coiled coil</keyword>
<dbReference type="InterPro" id="IPR011990">
    <property type="entry name" value="TPR-like_helical_dom_sf"/>
</dbReference>
<feature type="region of interest" description="Disordered" evidence="2">
    <location>
        <begin position="811"/>
        <end position="857"/>
    </location>
</feature>
<dbReference type="Proteomes" id="UP000198852">
    <property type="component" value="Unassembled WGS sequence"/>
</dbReference>
<gene>
    <name evidence="3" type="ORF">SAMN05660874_04454</name>
</gene>
<evidence type="ECO:0000313" key="4">
    <source>
        <dbReference type="Proteomes" id="UP000198852"/>
    </source>
</evidence>
<feature type="compositionally biased region" description="Acidic residues" evidence="2">
    <location>
        <begin position="680"/>
        <end position="691"/>
    </location>
</feature>
<evidence type="ECO:0000256" key="1">
    <source>
        <dbReference type="SAM" id="Coils"/>
    </source>
</evidence>
<feature type="region of interest" description="Disordered" evidence="2">
    <location>
        <begin position="378"/>
        <end position="781"/>
    </location>
</feature>
<proteinExistence type="predicted"/>
<sequence>MASVAAVAEPSSVEGLLEPAWQMRWRVPELTLVLSDRAAALARRTGDRGARLRAEALALFATNRLGRGVAATGRALTAVHDAETAGYPDLLTGLRIELGWCAVSSGSHEVAVRVLRRELARERIEPVLRAHALLALASALPGQQDVDERGDLIDEAERLYADCDAEQDTTRVLKARVWALRAAHRRRLGEFAEAVAATDTGLGLLRRLSDPEAEGGEIQTRLLLERVHALLDQGQRVEAVETSQAVLAEPVRAAAAGPTGWLGLALATRVHLPAGDHESALRVLAETAAISERHGLDGLLAEALNALSRAHEQVDEFAEALQALRSAYSADRRWRSVVHHARLSLLKAYPPETGTSHTEERRGRRAAPVAVVSEPEVFMKTSPTHQPDPTPEPVQTEAAGVDETSVTRHDEVAAVGRGDASASEVDEGSSRETSEGVGEVFMKTSPSRETEPESKRGGYAEAHDAARLLMEALTSRAAKESEEREAAEAPAPAESPDPVETPGSAETLGSAEASGSAEISGAAEAGGLPEPRVAFDSASPSEVFGAEEESRAGTSLPESRPAASWWPADEPERDEPDHSQSEHAQSDYSQPAHAQPDYAQPEAYEESGGLEDGYGDDDPAQRWSGDPLAAAADSLRRITQAHDRREHHAPDPDPDPEPVTPPRGFPLPEPDEPVARTPEQSEEQPREDEQEQGGRRSRGKSLAEIRAELQLPADHQPSRRRGRRHADPDPLAAFQPDPPAEPEPPAEPVSPAGSAEDTDPNLHRVEPEPAPPEPSADASLADLLADALMAYNAGRTDDAKQQVSEGIAALGYGGRHKSGYGERGYGDTHSDGDGNRTDHDTVGETGSNRHESTEDDRHDAFGARHRAPGIGGAAADPLL</sequence>
<feature type="compositionally biased region" description="Pro residues" evidence="2">
    <location>
        <begin position="736"/>
        <end position="748"/>
    </location>
</feature>
<dbReference type="EMBL" id="FOZX01000008">
    <property type="protein sequence ID" value="SFS94494.1"/>
    <property type="molecule type" value="Genomic_DNA"/>
</dbReference>
<dbReference type="STRING" id="95161.SAMN05660874_04454"/>
<feature type="compositionally biased region" description="Basic and acidic residues" evidence="2">
    <location>
        <begin position="634"/>
        <end position="651"/>
    </location>
</feature>